<keyword evidence="3 6" id="KW-0812">Transmembrane</keyword>
<accession>A0A7C3SM02</accession>
<keyword evidence="2" id="KW-1003">Cell membrane</keyword>
<name>A0A7C3SM02_9BACT</name>
<dbReference type="InterPro" id="IPR050833">
    <property type="entry name" value="Poly_Biosynth_Transport"/>
</dbReference>
<feature type="transmembrane region" description="Helical" evidence="6">
    <location>
        <begin position="227"/>
        <end position="248"/>
    </location>
</feature>
<evidence type="ECO:0000256" key="5">
    <source>
        <dbReference type="ARBA" id="ARBA00023136"/>
    </source>
</evidence>
<dbReference type="EMBL" id="DTHB01000056">
    <property type="protein sequence ID" value="HGB15565.1"/>
    <property type="molecule type" value="Genomic_DNA"/>
</dbReference>
<evidence type="ECO:0000313" key="7">
    <source>
        <dbReference type="EMBL" id="HGB15565.1"/>
    </source>
</evidence>
<feature type="transmembrane region" description="Helical" evidence="6">
    <location>
        <begin position="359"/>
        <end position="378"/>
    </location>
</feature>
<comment type="subcellular location">
    <subcellularLocation>
        <location evidence="1">Cell membrane</location>
        <topology evidence="1">Multi-pass membrane protein</topology>
    </subcellularLocation>
</comment>
<sequence length="437" mass="48114">MDSQTKPVQTFIINTSWIFSASVLASVAGIIVKILLARYLGPTGLGHFTLALYFPELAVLFLRLGLPMSNIYFVGSGQISEQQAFSNSISIALLISLGGMLIYLTILPWIKHPFLKDMPISFALIGAFSLPLTMLIIFTESILQGKERLRDISLVKLLQAISWLSLVLLVVVGLSQGTYGALVSFLLRDSLTLTGILLLLLRSLKFWPTLDLVLLKKQLTYGLKGHLGSIVLFFNFRFDILFITFFLTPREVGIYSLAVVMSESLWKFADAVQAVIFPRTAATQGSANFTLRVQTVVTAVTVTGSLLLIMLGKPVIGWLFSKAFEEAYVVAVCLCPGIIALTFAKIFNADLVGRGYPWVIFQAAACGLPFTLLLNPLLIPLLGIQGAAITSSISYIANGIFSVLFFSRICKISYVDLLATINPWQWWKLATTRHFIP</sequence>
<feature type="transmembrane region" description="Helical" evidence="6">
    <location>
        <begin position="289"/>
        <end position="312"/>
    </location>
</feature>
<evidence type="ECO:0000256" key="1">
    <source>
        <dbReference type="ARBA" id="ARBA00004651"/>
    </source>
</evidence>
<protein>
    <submittedName>
        <fullName evidence="7">Uncharacterized protein</fullName>
    </submittedName>
</protein>
<dbReference type="PANTHER" id="PTHR30250">
    <property type="entry name" value="PST FAMILY PREDICTED COLANIC ACID TRANSPORTER"/>
    <property type="match status" value="1"/>
</dbReference>
<evidence type="ECO:0000256" key="6">
    <source>
        <dbReference type="SAM" id="Phobius"/>
    </source>
</evidence>
<feature type="transmembrane region" description="Helical" evidence="6">
    <location>
        <begin position="327"/>
        <end position="347"/>
    </location>
</feature>
<dbReference type="PANTHER" id="PTHR30250:SF11">
    <property type="entry name" value="O-ANTIGEN TRANSPORTER-RELATED"/>
    <property type="match status" value="1"/>
</dbReference>
<gene>
    <name evidence="7" type="ORF">ENV62_10075</name>
</gene>
<dbReference type="InterPro" id="IPR002797">
    <property type="entry name" value="Polysacc_synth"/>
</dbReference>
<dbReference type="AlphaFoldDB" id="A0A7C3SM02"/>
<feature type="transmembrane region" description="Helical" evidence="6">
    <location>
        <begin position="87"/>
        <end position="110"/>
    </location>
</feature>
<comment type="caution">
    <text evidence="7">The sequence shown here is derived from an EMBL/GenBank/DDBJ whole genome shotgun (WGS) entry which is preliminary data.</text>
</comment>
<proteinExistence type="predicted"/>
<feature type="transmembrane region" description="Helical" evidence="6">
    <location>
        <begin position="122"/>
        <end position="143"/>
    </location>
</feature>
<reference evidence="7" key="1">
    <citation type="journal article" date="2020" name="mSystems">
        <title>Genome- and Community-Level Interaction Insights into Carbon Utilization and Element Cycling Functions of Hydrothermarchaeota in Hydrothermal Sediment.</title>
        <authorList>
            <person name="Zhou Z."/>
            <person name="Liu Y."/>
            <person name="Xu W."/>
            <person name="Pan J."/>
            <person name="Luo Z.H."/>
            <person name="Li M."/>
        </authorList>
    </citation>
    <scope>NUCLEOTIDE SEQUENCE [LARGE SCALE GENOMIC DNA]</scope>
    <source>
        <strain evidence="7">SpSt-776</strain>
    </source>
</reference>
<feature type="transmembrane region" description="Helical" evidence="6">
    <location>
        <begin position="163"/>
        <end position="187"/>
    </location>
</feature>
<dbReference type="Pfam" id="PF01943">
    <property type="entry name" value="Polysacc_synt"/>
    <property type="match status" value="1"/>
</dbReference>
<dbReference type="GO" id="GO:0005886">
    <property type="term" value="C:plasma membrane"/>
    <property type="evidence" value="ECO:0007669"/>
    <property type="project" value="UniProtKB-SubCell"/>
</dbReference>
<evidence type="ECO:0000256" key="4">
    <source>
        <dbReference type="ARBA" id="ARBA00022989"/>
    </source>
</evidence>
<evidence type="ECO:0000256" key="2">
    <source>
        <dbReference type="ARBA" id="ARBA00022475"/>
    </source>
</evidence>
<feature type="transmembrane region" description="Helical" evidence="6">
    <location>
        <begin position="12"/>
        <end position="36"/>
    </location>
</feature>
<keyword evidence="5 6" id="KW-0472">Membrane</keyword>
<organism evidence="7">
    <name type="scientific">Desulfobacca acetoxidans</name>
    <dbReference type="NCBI Taxonomy" id="60893"/>
    <lineage>
        <taxon>Bacteria</taxon>
        <taxon>Pseudomonadati</taxon>
        <taxon>Thermodesulfobacteriota</taxon>
        <taxon>Desulfobaccia</taxon>
        <taxon>Desulfobaccales</taxon>
        <taxon>Desulfobaccaceae</taxon>
        <taxon>Desulfobacca</taxon>
    </lineage>
</organism>
<feature type="transmembrane region" description="Helical" evidence="6">
    <location>
        <begin position="48"/>
        <end position="66"/>
    </location>
</feature>
<keyword evidence="4 6" id="KW-1133">Transmembrane helix</keyword>
<feature type="transmembrane region" description="Helical" evidence="6">
    <location>
        <begin position="384"/>
        <end position="406"/>
    </location>
</feature>
<evidence type="ECO:0000256" key="3">
    <source>
        <dbReference type="ARBA" id="ARBA00022692"/>
    </source>
</evidence>